<dbReference type="EMBL" id="JAUJDW010000294">
    <property type="protein sequence ID" value="KAK0609067.1"/>
    <property type="molecule type" value="Genomic_DNA"/>
</dbReference>
<feature type="compositionally biased region" description="Low complexity" evidence="1">
    <location>
        <begin position="226"/>
        <end position="275"/>
    </location>
</feature>
<sequence>MHASHEAKRRQALEVTKRISSPLQDASFASVDPFDSLPVKTIPGVHELVVEYFAEYPGCIPLADDRWLRSQDPGQAVTARRSNTQWDMICSDETCLLSFLSGFSRLHITFNPDPPRERRANHLRAKQELLRSIRERLPTAKTKPSEISGAYVFAIICAGCSEAMYTDDPALALSHLHGALELIRLRGGIDSFDRIARRGLIWGEFHICAAHQLRPTLVPPLPPPWDDSSPATTTTTSPSASKSPTANAAFPSPPSSTSSSPSSSSSPPSSASSSP</sequence>
<gene>
    <name evidence="2" type="ORF">DIS24_g12531</name>
</gene>
<reference evidence="2" key="1">
    <citation type="submission" date="2023-06" db="EMBL/GenBank/DDBJ databases">
        <title>Multi-omics analyses reveal the molecular pathogenesis toolkit of Lasiodiplodia hormozganensis, a cross-kingdom pathogen.</title>
        <authorList>
            <person name="Felix C."/>
            <person name="Meneses R."/>
            <person name="Goncalves M.F.M."/>
            <person name="Tilleman L."/>
            <person name="Duarte A.S."/>
            <person name="Jorrin-Novo J.V."/>
            <person name="Van De Peer Y."/>
            <person name="Deforce D."/>
            <person name="Van Nieuwerburgh F."/>
            <person name="Esteves A.C."/>
            <person name="Alves A."/>
        </authorList>
    </citation>
    <scope>NUCLEOTIDE SEQUENCE</scope>
    <source>
        <strain evidence="2">CBS 339.90</strain>
    </source>
</reference>
<proteinExistence type="predicted"/>
<evidence type="ECO:0000256" key="1">
    <source>
        <dbReference type="SAM" id="MobiDB-lite"/>
    </source>
</evidence>
<evidence type="ECO:0000313" key="3">
    <source>
        <dbReference type="Proteomes" id="UP001175001"/>
    </source>
</evidence>
<dbReference type="Proteomes" id="UP001175001">
    <property type="component" value="Unassembled WGS sequence"/>
</dbReference>
<comment type="caution">
    <text evidence="2">The sequence shown here is derived from an EMBL/GenBank/DDBJ whole genome shotgun (WGS) entry which is preliminary data.</text>
</comment>
<organism evidence="2 3">
    <name type="scientific">Lasiodiplodia hormozganensis</name>
    <dbReference type="NCBI Taxonomy" id="869390"/>
    <lineage>
        <taxon>Eukaryota</taxon>
        <taxon>Fungi</taxon>
        <taxon>Dikarya</taxon>
        <taxon>Ascomycota</taxon>
        <taxon>Pezizomycotina</taxon>
        <taxon>Dothideomycetes</taxon>
        <taxon>Dothideomycetes incertae sedis</taxon>
        <taxon>Botryosphaeriales</taxon>
        <taxon>Botryosphaeriaceae</taxon>
        <taxon>Lasiodiplodia</taxon>
    </lineage>
</organism>
<dbReference type="AlphaFoldDB" id="A0AA39TFU1"/>
<evidence type="ECO:0000313" key="2">
    <source>
        <dbReference type="EMBL" id="KAK0609067.1"/>
    </source>
</evidence>
<keyword evidence="3" id="KW-1185">Reference proteome</keyword>
<name>A0AA39TFU1_9PEZI</name>
<protein>
    <submittedName>
        <fullName evidence="2">Uncharacterized protein</fullName>
    </submittedName>
</protein>
<feature type="region of interest" description="Disordered" evidence="1">
    <location>
        <begin position="219"/>
        <end position="275"/>
    </location>
</feature>
<feature type="non-terminal residue" evidence="2">
    <location>
        <position position="1"/>
    </location>
</feature>
<accession>A0AA39TFU1</accession>